<dbReference type="SUPFAM" id="SSF58104">
    <property type="entry name" value="Methyl-accepting chemotaxis protein (MCP) signaling domain"/>
    <property type="match status" value="1"/>
</dbReference>
<comment type="caution">
    <text evidence="4">The sequence shown here is derived from an EMBL/GenBank/DDBJ whole genome shotgun (WGS) entry which is preliminary data.</text>
</comment>
<sequence>MFFSRHKERLHTVEAENLQLVQANATLHERVRALEAEQLDLRTQADALRREHAVLGGVFASLGSFSDSLGGVRESFFGLATTLNAEKASALEAAAQSDSSRSAFERIADNLHSMFERMEEASRNVGTLSRRAEEIGGIVRLIKEIADQTNLLALNAAIEAARAGEAGRGFAVVADEVRKLAERTAGATKEIGGLVERIQEETGAAREVMELGAADAGRYSSESKEAVQSMKHLLSLSHRMEQAVTSSALLSNVELANIDELTIKLEVYKVFLGVSELGPEDLPDEQHCRLGKWYYDGEGREHFADLAGYAELEAPHRAVHAHARRAVELHGQGKLEAALAELQAMEKANIAVMHGLKRMLDKSVGR</sequence>
<evidence type="ECO:0000256" key="1">
    <source>
        <dbReference type="ARBA" id="ARBA00023224"/>
    </source>
</evidence>
<dbReference type="PANTHER" id="PTHR32089:SF112">
    <property type="entry name" value="LYSOZYME-LIKE PROTEIN-RELATED"/>
    <property type="match status" value="1"/>
</dbReference>
<protein>
    <submittedName>
        <fullName evidence="4">Chemotaxis protein</fullName>
    </submittedName>
</protein>
<dbReference type="Proteomes" id="UP000599523">
    <property type="component" value="Unassembled WGS sequence"/>
</dbReference>
<dbReference type="Pfam" id="PF13682">
    <property type="entry name" value="CZB"/>
    <property type="match status" value="1"/>
</dbReference>
<evidence type="ECO:0000259" key="3">
    <source>
        <dbReference type="PROSITE" id="PS50111"/>
    </source>
</evidence>
<dbReference type="InterPro" id="IPR004089">
    <property type="entry name" value="MCPsignal_dom"/>
</dbReference>
<dbReference type="SMART" id="SM00283">
    <property type="entry name" value="MA"/>
    <property type="match status" value="1"/>
</dbReference>
<organism evidence="4 5">
    <name type="scientific">Azoarcus taiwanensis</name>
    <dbReference type="NCBI Taxonomy" id="666964"/>
    <lineage>
        <taxon>Bacteria</taxon>
        <taxon>Pseudomonadati</taxon>
        <taxon>Pseudomonadota</taxon>
        <taxon>Betaproteobacteria</taxon>
        <taxon>Rhodocyclales</taxon>
        <taxon>Zoogloeaceae</taxon>
        <taxon>Azoarcus</taxon>
    </lineage>
</organism>
<gene>
    <name evidence="4" type="ORF">GPA21_08805</name>
</gene>
<proteinExistence type="predicted"/>
<dbReference type="EMBL" id="WTVM01000041">
    <property type="protein sequence ID" value="NMG03073.1"/>
    <property type="molecule type" value="Genomic_DNA"/>
</dbReference>
<accession>A0A972F7C7</accession>
<dbReference type="GO" id="GO:0007165">
    <property type="term" value="P:signal transduction"/>
    <property type="evidence" value="ECO:0007669"/>
    <property type="project" value="UniProtKB-KW"/>
</dbReference>
<dbReference type="Gene3D" id="6.10.250.3200">
    <property type="match status" value="1"/>
</dbReference>
<reference evidence="4" key="1">
    <citation type="submission" date="2019-12" db="EMBL/GenBank/DDBJ databases">
        <title>Comparative genomics gives insights into the taxonomy of the Azoarcus-Aromatoleum group and reveals separate origins of nif in the plant-associated Azoarcus and non-plant-associated Aromatoleum sub-groups.</title>
        <authorList>
            <person name="Lafos M."/>
            <person name="Maluk M."/>
            <person name="Batista M."/>
            <person name="Junghare M."/>
            <person name="Carmona M."/>
            <person name="Faoro H."/>
            <person name="Cruz L.M."/>
            <person name="Battistoni F."/>
            <person name="De Souza E."/>
            <person name="Pedrosa F."/>
            <person name="Chen W.-M."/>
            <person name="Poole P.S."/>
            <person name="Dixon R.A."/>
            <person name="James E.K."/>
        </authorList>
    </citation>
    <scope>NUCLEOTIDE SEQUENCE</scope>
    <source>
        <strain evidence="4">NSC3</strain>
    </source>
</reference>
<keyword evidence="5" id="KW-1185">Reference proteome</keyword>
<keyword evidence="1 2" id="KW-0807">Transducer</keyword>
<dbReference type="PANTHER" id="PTHR32089">
    <property type="entry name" value="METHYL-ACCEPTING CHEMOTAXIS PROTEIN MCPB"/>
    <property type="match status" value="1"/>
</dbReference>
<dbReference type="GO" id="GO:0016020">
    <property type="term" value="C:membrane"/>
    <property type="evidence" value="ECO:0007669"/>
    <property type="project" value="InterPro"/>
</dbReference>
<evidence type="ECO:0000313" key="5">
    <source>
        <dbReference type="Proteomes" id="UP000599523"/>
    </source>
</evidence>
<dbReference type="InterPro" id="IPR025991">
    <property type="entry name" value="Chemoreceptor_zinc-bind_dom"/>
</dbReference>
<name>A0A972F7C7_9RHOO</name>
<evidence type="ECO:0000313" key="4">
    <source>
        <dbReference type="EMBL" id="NMG03073.1"/>
    </source>
</evidence>
<dbReference type="Pfam" id="PF00015">
    <property type="entry name" value="MCPsignal"/>
    <property type="match status" value="1"/>
</dbReference>
<dbReference type="PROSITE" id="PS50111">
    <property type="entry name" value="CHEMOTAXIS_TRANSDUC_2"/>
    <property type="match status" value="1"/>
</dbReference>
<dbReference type="Gene3D" id="1.20.120.30">
    <property type="entry name" value="Aspartate receptor, ligand-binding domain"/>
    <property type="match status" value="1"/>
</dbReference>
<dbReference type="RefSeq" id="WP_168987828.1">
    <property type="nucleotide sequence ID" value="NZ_CAWPHM010000266.1"/>
</dbReference>
<feature type="domain" description="Methyl-accepting transducer" evidence="3">
    <location>
        <begin position="60"/>
        <end position="275"/>
    </location>
</feature>
<evidence type="ECO:0000256" key="2">
    <source>
        <dbReference type="PROSITE-ProRule" id="PRU00284"/>
    </source>
</evidence>
<dbReference type="AlphaFoldDB" id="A0A972F7C7"/>